<reference evidence="2 3" key="1">
    <citation type="submission" date="2021-03" db="EMBL/GenBank/DDBJ databases">
        <title>Whole genome sequence of Metabacillus bambusae BG109.</title>
        <authorList>
            <person name="Jeong J.W."/>
        </authorList>
    </citation>
    <scope>NUCLEOTIDE SEQUENCE [LARGE SCALE GENOMIC DNA]</scope>
    <source>
        <strain evidence="2 3">BG109</strain>
    </source>
</reference>
<dbReference type="EMBL" id="JAGDEL010000004">
    <property type="protein sequence ID" value="MBO1511377.1"/>
    <property type="molecule type" value="Genomic_DNA"/>
</dbReference>
<dbReference type="Gene3D" id="2.60.40.2180">
    <property type="match status" value="1"/>
</dbReference>
<dbReference type="Proteomes" id="UP000663981">
    <property type="component" value="Unassembled WGS sequence"/>
</dbReference>
<feature type="domain" description="Esterase Ig-like N-terminal" evidence="1">
    <location>
        <begin position="5"/>
        <end position="47"/>
    </location>
</feature>
<dbReference type="Pfam" id="PF18435">
    <property type="entry name" value="EstA_Ig_like"/>
    <property type="match status" value="1"/>
</dbReference>
<keyword evidence="3" id="KW-1185">Reference proteome</keyword>
<organism evidence="2 3">
    <name type="scientific">Metabacillus bambusae</name>
    <dbReference type="NCBI Taxonomy" id="2795218"/>
    <lineage>
        <taxon>Bacteria</taxon>
        <taxon>Bacillati</taxon>
        <taxon>Bacillota</taxon>
        <taxon>Bacilli</taxon>
        <taxon>Bacillales</taxon>
        <taxon>Bacillaceae</taxon>
        <taxon>Metabacillus</taxon>
    </lineage>
</organism>
<evidence type="ECO:0000313" key="2">
    <source>
        <dbReference type="EMBL" id="MBO1511377.1"/>
    </source>
</evidence>
<comment type="caution">
    <text evidence="2">The sequence shown here is derived from an EMBL/GenBank/DDBJ whole genome shotgun (WGS) entry which is preliminary data.</text>
</comment>
<gene>
    <name evidence="2" type="ORF">I7822_06815</name>
</gene>
<dbReference type="InterPro" id="IPR041172">
    <property type="entry name" value="EstA_Ig-like_N"/>
</dbReference>
<evidence type="ECO:0000259" key="1">
    <source>
        <dbReference type="Pfam" id="PF18435"/>
    </source>
</evidence>
<protein>
    <recommendedName>
        <fullName evidence="1">Esterase Ig-like N-terminal domain-containing protein</fullName>
    </recommendedName>
</protein>
<proteinExistence type="predicted"/>
<sequence>MHQTSYQTVIEIEDWGATVTKVIVDLGVPVPENSVSKDTFKIHVSKKDDRFNMVPIDRTLIKECFIYRYFFIYFNFKIMGIRGQHE</sequence>
<name>A0ABS3MZD2_9BACI</name>
<evidence type="ECO:0000313" key="3">
    <source>
        <dbReference type="Proteomes" id="UP000663981"/>
    </source>
</evidence>
<accession>A0ABS3MZD2</accession>